<proteinExistence type="predicted"/>
<keyword evidence="2" id="KW-1185">Reference proteome</keyword>
<dbReference type="EMBL" id="JAGETX010000024">
    <property type="protein sequence ID" value="MBO3273115.1"/>
    <property type="molecule type" value="Genomic_DNA"/>
</dbReference>
<name>A0ABS3THI7_9BACT</name>
<sequence length="149" mass="16670">MLTRTVTEAIDLHFYQVYLKRGFVINIKAVALEQAQGLAGKYSRNWFLLRAGVVSPVQAQQAKAAEMKLTLGYHSGSLSNGQQQRIRDYLDRASPNRQAVVQEQWDECGERPTDDACASDANHAVALDAFASEQEVSDFYHDYPELACD</sequence>
<dbReference type="RefSeq" id="WP_208309262.1">
    <property type="nucleotide sequence ID" value="NZ_JAGETX010000024.1"/>
</dbReference>
<evidence type="ECO:0000313" key="1">
    <source>
        <dbReference type="EMBL" id="MBO3273115.1"/>
    </source>
</evidence>
<dbReference type="Proteomes" id="UP000670527">
    <property type="component" value="Unassembled WGS sequence"/>
</dbReference>
<comment type="caution">
    <text evidence="1">The sequence shown here is derived from an EMBL/GenBank/DDBJ whole genome shotgun (WGS) entry which is preliminary data.</text>
</comment>
<protein>
    <submittedName>
        <fullName evidence="1">Uncharacterized protein</fullName>
    </submittedName>
</protein>
<gene>
    <name evidence="1" type="ORF">J4D97_20865</name>
</gene>
<accession>A0ABS3THI7</accession>
<evidence type="ECO:0000313" key="2">
    <source>
        <dbReference type="Proteomes" id="UP000670527"/>
    </source>
</evidence>
<reference evidence="1 2" key="1">
    <citation type="submission" date="2021-03" db="EMBL/GenBank/DDBJ databases">
        <authorList>
            <person name="Kim M.K."/>
        </authorList>
    </citation>
    <scope>NUCLEOTIDE SEQUENCE [LARGE SCALE GENOMIC DNA]</scope>
    <source>
        <strain evidence="1 2">BT507</strain>
    </source>
</reference>
<organism evidence="1 2">
    <name type="scientific">Hymenobacter defluvii</name>
    <dbReference type="NCBI Taxonomy" id="2054411"/>
    <lineage>
        <taxon>Bacteria</taxon>
        <taxon>Pseudomonadati</taxon>
        <taxon>Bacteroidota</taxon>
        <taxon>Cytophagia</taxon>
        <taxon>Cytophagales</taxon>
        <taxon>Hymenobacteraceae</taxon>
        <taxon>Hymenobacter</taxon>
    </lineage>
</organism>